<organism evidence="4 5">
    <name type="scientific">Biomphalaria pfeifferi</name>
    <name type="common">Bloodfluke planorb</name>
    <name type="synonym">Freshwater snail</name>
    <dbReference type="NCBI Taxonomy" id="112525"/>
    <lineage>
        <taxon>Eukaryota</taxon>
        <taxon>Metazoa</taxon>
        <taxon>Spiralia</taxon>
        <taxon>Lophotrochozoa</taxon>
        <taxon>Mollusca</taxon>
        <taxon>Gastropoda</taxon>
        <taxon>Heterobranchia</taxon>
        <taxon>Euthyneura</taxon>
        <taxon>Panpulmonata</taxon>
        <taxon>Hygrophila</taxon>
        <taxon>Lymnaeoidea</taxon>
        <taxon>Planorbidae</taxon>
        <taxon>Biomphalaria</taxon>
    </lineage>
</organism>
<name>A0AAD8FK98_BIOPF</name>
<dbReference type="Pfam" id="PF25390">
    <property type="entry name" value="WD40_RLD"/>
    <property type="match status" value="1"/>
</dbReference>
<feature type="repeat" description="RCC1" evidence="2">
    <location>
        <begin position="183"/>
        <end position="235"/>
    </location>
</feature>
<dbReference type="AlphaFoldDB" id="A0AAD8FK98"/>
<accession>A0AAD8FK98</accession>
<gene>
    <name evidence="4" type="ORF">Bpfe_004023</name>
</gene>
<dbReference type="PROSITE" id="PS50012">
    <property type="entry name" value="RCC1_3"/>
    <property type="match status" value="5"/>
</dbReference>
<dbReference type="CDD" id="cd18298">
    <property type="entry name" value="BTB_POZ_RCBTB1_2"/>
    <property type="match status" value="1"/>
</dbReference>
<feature type="repeat" description="RCC1" evidence="2">
    <location>
        <begin position="130"/>
        <end position="182"/>
    </location>
</feature>
<feature type="repeat" description="RCC1" evidence="2">
    <location>
        <begin position="77"/>
        <end position="128"/>
    </location>
</feature>
<feature type="repeat" description="RCC1" evidence="2">
    <location>
        <begin position="288"/>
        <end position="339"/>
    </location>
</feature>
<dbReference type="SUPFAM" id="SSF50985">
    <property type="entry name" value="RCC1/BLIP-II"/>
    <property type="match status" value="1"/>
</dbReference>
<comment type="caution">
    <text evidence="4">The sequence shown here is derived from an EMBL/GenBank/DDBJ whole genome shotgun (WGS) entry which is preliminary data.</text>
</comment>
<evidence type="ECO:0000313" key="5">
    <source>
        <dbReference type="Proteomes" id="UP001233172"/>
    </source>
</evidence>
<dbReference type="PRINTS" id="PR00633">
    <property type="entry name" value="RCCNDNSATION"/>
</dbReference>
<dbReference type="PANTHER" id="PTHR22872">
    <property type="entry name" value="BTK-BINDING PROTEIN-RELATED"/>
    <property type="match status" value="1"/>
</dbReference>
<evidence type="ECO:0000259" key="3">
    <source>
        <dbReference type="PROSITE" id="PS50097"/>
    </source>
</evidence>
<dbReference type="InterPro" id="IPR058923">
    <property type="entry name" value="RCC1-like_dom"/>
</dbReference>
<dbReference type="Pfam" id="PF00651">
    <property type="entry name" value="BTB"/>
    <property type="match status" value="1"/>
</dbReference>
<protein>
    <submittedName>
        <fullName evidence="4">RCC1 and BTB domain-containing protein 1</fullName>
    </submittedName>
</protein>
<dbReference type="PANTHER" id="PTHR22872:SF10">
    <property type="entry name" value="ULTRAVIOLET-B RECEPTOR UVR8"/>
    <property type="match status" value="1"/>
</dbReference>
<dbReference type="CDD" id="cd18498">
    <property type="entry name" value="BACK_RCBTB1_2"/>
    <property type="match status" value="1"/>
</dbReference>
<proteinExistence type="predicted"/>
<keyword evidence="1" id="KW-0677">Repeat</keyword>
<dbReference type="SMART" id="SM00225">
    <property type="entry name" value="BTB"/>
    <property type="match status" value="1"/>
</dbReference>
<dbReference type="InterPro" id="IPR000408">
    <property type="entry name" value="Reg_chr_condens"/>
</dbReference>
<feature type="repeat" description="RCC1" evidence="2">
    <location>
        <begin position="236"/>
        <end position="287"/>
    </location>
</feature>
<dbReference type="InterPro" id="IPR011333">
    <property type="entry name" value="SKP1/BTB/POZ_sf"/>
</dbReference>
<dbReference type="Proteomes" id="UP001233172">
    <property type="component" value="Unassembled WGS sequence"/>
</dbReference>
<dbReference type="InterPro" id="IPR000210">
    <property type="entry name" value="BTB/POZ_dom"/>
</dbReference>
<dbReference type="Gene3D" id="2.130.10.30">
    <property type="entry name" value="Regulator of chromosome condensation 1/beta-lactamase-inhibitor protein II"/>
    <property type="match status" value="2"/>
</dbReference>
<keyword evidence="5" id="KW-1185">Reference proteome</keyword>
<evidence type="ECO:0000256" key="1">
    <source>
        <dbReference type="ARBA" id="ARBA00022737"/>
    </source>
</evidence>
<dbReference type="PROSITE" id="PS00626">
    <property type="entry name" value="RCC1_2"/>
    <property type="match status" value="1"/>
</dbReference>
<dbReference type="PROSITE" id="PS50097">
    <property type="entry name" value="BTB"/>
    <property type="match status" value="1"/>
</dbReference>
<dbReference type="InterPro" id="IPR009091">
    <property type="entry name" value="RCC1/BLIP-II"/>
</dbReference>
<evidence type="ECO:0000256" key="2">
    <source>
        <dbReference type="PROSITE-ProRule" id="PRU00235"/>
    </source>
</evidence>
<sequence>MAEEELTFTENMDLTLPERNLSNLAIRFPELLPSRHFMDLSRWPIFCILNTELLSTVRKIFVFGNSGNEAIFITDRDDVFAFGSNCSNCLGLGDSHSSFEPRKIDSLCQKKVIDISFGSGPHVVALTQAGEVYSWGHNGYCQLGNGSSSPGFIPGLVTTNVINRKVVKIACGSHHTMALLSDGEVYAWGQNNCGQVGTGSSTNQPSPRKIIATIGTRFAVAIACGQTSSMALLDNGEVYGWGYNGNGQLGIGNNVNQPNPCRVVALQSIIITQIVCGYAHTLALSDEGSIYSWGANSYGQLGTGNKANAVVPAKVTSQSESRFVEIAASHYSHISASMCQNGKVYMWGQCRGQSLTSPWMTRFSSTDDVFAAFSTPQVSWRIYSVDLIKGSRVADAVAAAFDNPETSDIKFVVDGKDIHVHKTILKMRCEHFRSMFQSCWDEGSKESIEITQYSYPVYKAFLKYLYTDDVDLSPDEAIGLLDLSNSYCEELLKMKCESLIRQSISVDNVAMLYAAAIKFGAQTLEDFCFRFSLNHMTAVTQSEAFNKLDESVVKEFIYKASLAGAFRN</sequence>
<dbReference type="EMBL" id="JASAOG010000010">
    <property type="protein sequence ID" value="KAK0066591.1"/>
    <property type="molecule type" value="Genomic_DNA"/>
</dbReference>
<dbReference type="Gene3D" id="3.30.710.10">
    <property type="entry name" value="Potassium Channel Kv1.1, Chain A"/>
    <property type="match status" value="1"/>
</dbReference>
<evidence type="ECO:0000313" key="4">
    <source>
        <dbReference type="EMBL" id="KAK0066591.1"/>
    </source>
</evidence>
<dbReference type="InterPro" id="IPR051625">
    <property type="entry name" value="Signaling_Regulatory_Domain"/>
</dbReference>
<dbReference type="SUPFAM" id="SSF54695">
    <property type="entry name" value="POZ domain"/>
    <property type="match status" value="1"/>
</dbReference>
<reference evidence="4" key="2">
    <citation type="submission" date="2023-04" db="EMBL/GenBank/DDBJ databases">
        <authorList>
            <person name="Bu L."/>
            <person name="Lu L."/>
            <person name="Laidemitt M.R."/>
            <person name="Zhang S.M."/>
            <person name="Mutuku M."/>
            <person name="Mkoji G."/>
            <person name="Steinauer M."/>
            <person name="Loker E.S."/>
        </authorList>
    </citation>
    <scope>NUCLEOTIDE SEQUENCE</scope>
    <source>
        <strain evidence="4">KasaAsao</strain>
        <tissue evidence="4">Whole Snail</tissue>
    </source>
</reference>
<feature type="domain" description="BTB" evidence="3">
    <location>
        <begin position="407"/>
        <end position="474"/>
    </location>
</feature>
<reference evidence="4" key="1">
    <citation type="journal article" date="2023" name="PLoS Negl. Trop. Dis.">
        <title>A genome sequence for Biomphalaria pfeifferi, the major vector snail for the human-infecting parasite Schistosoma mansoni.</title>
        <authorList>
            <person name="Bu L."/>
            <person name="Lu L."/>
            <person name="Laidemitt M.R."/>
            <person name="Zhang S.M."/>
            <person name="Mutuku M."/>
            <person name="Mkoji G."/>
            <person name="Steinauer M."/>
            <person name="Loker E.S."/>
        </authorList>
    </citation>
    <scope>NUCLEOTIDE SEQUENCE</scope>
    <source>
        <strain evidence="4">KasaAsao</strain>
    </source>
</reference>